<comment type="caution">
    <text evidence="2">The sequence shown here is derived from an EMBL/GenBank/DDBJ whole genome shotgun (WGS) entry which is preliminary data.</text>
</comment>
<protein>
    <submittedName>
        <fullName evidence="2">Uncharacterized protein</fullName>
    </submittedName>
</protein>
<feature type="region of interest" description="Disordered" evidence="1">
    <location>
        <begin position="76"/>
        <end position="97"/>
    </location>
</feature>
<gene>
    <name evidence="2" type="ORF">OERS_05000</name>
</gene>
<proteinExistence type="predicted"/>
<evidence type="ECO:0000256" key="1">
    <source>
        <dbReference type="SAM" id="MobiDB-lite"/>
    </source>
</evidence>
<evidence type="ECO:0000313" key="2">
    <source>
        <dbReference type="EMBL" id="OCI32908.1"/>
    </source>
</evidence>
<sequence>MVTDVVSRSVRFACTKCRTVALTPCTKHDEQVLTVSSRWRAPKRRDAKAWARVRAGQLLWDGAAVDRAAVRAAKRRRTAEAAARHRARLDPGERARP</sequence>
<keyword evidence="3" id="KW-1185">Reference proteome</keyword>
<dbReference type="EMBL" id="MAQA01000003">
    <property type="protein sequence ID" value="OCI32908.1"/>
    <property type="molecule type" value="Genomic_DNA"/>
</dbReference>
<evidence type="ECO:0000313" key="3">
    <source>
        <dbReference type="Proteomes" id="UP000093412"/>
    </source>
</evidence>
<name>A0ABX2Y8I9_9CELL</name>
<dbReference type="Proteomes" id="UP000093412">
    <property type="component" value="Unassembled WGS sequence"/>
</dbReference>
<feature type="compositionally biased region" description="Basic and acidic residues" evidence="1">
    <location>
        <begin position="78"/>
        <end position="97"/>
    </location>
</feature>
<accession>A0ABX2Y8I9</accession>
<organism evidence="2 3">
    <name type="scientific">Oerskovia enterophila</name>
    <dbReference type="NCBI Taxonomy" id="43678"/>
    <lineage>
        <taxon>Bacteria</taxon>
        <taxon>Bacillati</taxon>
        <taxon>Actinomycetota</taxon>
        <taxon>Actinomycetes</taxon>
        <taxon>Micrococcales</taxon>
        <taxon>Cellulomonadaceae</taxon>
        <taxon>Oerskovia</taxon>
    </lineage>
</organism>
<reference evidence="2 3" key="1">
    <citation type="submission" date="2016-06" db="EMBL/GenBank/DDBJ databases">
        <title>Genome sequence of Oerskovia enterophila DSM 43852.</title>
        <authorList>
            <person name="Poehlein A."/>
            <person name="Jag V."/>
            <person name="Bengelsdorf F.R."/>
            <person name="Daniel R."/>
            <person name="Duerre P."/>
        </authorList>
    </citation>
    <scope>NUCLEOTIDE SEQUENCE [LARGE SCALE GENOMIC DNA]</scope>
    <source>
        <strain evidence="2 3">DSM 43852</strain>
    </source>
</reference>